<proteinExistence type="predicted"/>
<feature type="coiled-coil region" evidence="1">
    <location>
        <begin position="24"/>
        <end position="65"/>
    </location>
</feature>
<dbReference type="EMBL" id="KX405002">
    <property type="protein sequence ID" value="ANT42317.1"/>
    <property type="molecule type" value="Genomic_DNA"/>
</dbReference>
<keyword evidence="3" id="KW-1185">Reference proteome</keyword>
<dbReference type="OrthoDB" id="18393at10239"/>
<accession>A0A1B1PDT2</accession>
<dbReference type="RefSeq" id="YP_009322833.1">
    <property type="nucleotide sequence ID" value="NC_031925.1"/>
</dbReference>
<dbReference type="GeneID" id="30310477"/>
<organism evidence="2 3">
    <name type="scientific">Salmonella phage BPS11Q3</name>
    <dbReference type="NCBI Taxonomy" id="1857099"/>
    <lineage>
        <taxon>Viruses</taxon>
        <taxon>Duplodnaviria</taxon>
        <taxon>Heunggongvirae</taxon>
        <taxon>Uroviricota</taxon>
        <taxon>Caudoviricetes</taxon>
        <taxon>Sarkviridae</taxon>
        <taxon>Guernseyvirinae</taxon>
        <taxon>Jerseyvirus</taxon>
        <taxon>Jerseyvirus BPS11Q3</taxon>
    </lineage>
</organism>
<keyword evidence="1" id="KW-0175">Coiled coil</keyword>
<evidence type="ECO:0000256" key="1">
    <source>
        <dbReference type="SAM" id="Coils"/>
    </source>
</evidence>
<dbReference type="KEGG" id="vg:30310477"/>
<protein>
    <submittedName>
        <fullName evidence="2">Uncharacterized protein</fullName>
    </submittedName>
</protein>
<dbReference type="Proteomes" id="UP000203999">
    <property type="component" value="Segment"/>
</dbReference>
<evidence type="ECO:0000313" key="2">
    <source>
        <dbReference type="EMBL" id="ANT42317.1"/>
    </source>
</evidence>
<name>A0A1B1PDT2_9CAUD</name>
<evidence type="ECO:0000313" key="3">
    <source>
        <dbReference type="Proteomes" id="UP000203999"/>
    </source>
</evidence>
<reference evidence="2 3" key="1">
    <citation type="submission" date="2016-06" db="EMBL/GenBank/DDBJ databases">
        <title>The whole genome sequencing of Salmonella bacteriophage BPS11Q3.</title>
        <authorList>
            <person name="Han H."/>
            <person name="Li X."/>
            <person name="Wei Y."/>
            <person name="Wei X."/>
            <person name="Zhang X."/>
        </authorList>
    </citation>
    <scope>NUCLEOTIDE SEQUENCE [LARGE SCALE GENOMIC DNA]</scope>
</reference>
<sequence>MSNKNEVFEYLIDQLRQQVNNNQCEDLAHEVQSLKNQLRDASALVAELQETIKLMNEDFDRVTNHGGPLPKGKSYVVGEHGPEQSGCRKEDVHECEHSWIIMPGLFLSEGNPNNVPGSELCSKCGKREWDDKEYKPKNDTQECEHEWSYVMGDGPGFYECDVCGARSETLPYDLRWLA</sequence>
<gene>
    <name evidence="2" type="ORF">BPS11Q3_26</name>
</gene>